<keyword evidence="2" id="KW-0472">Membrane</keyword>
<feature type="transmembrane region" description="Helical" evidence="2">
    <location>
        <begin position="57"/>
        <end position="79"/>
    </location>
</feature>
<evidence type="ECO:0000256" key="1">
    <source>
        <dbReference type="SAM" id="MobiDB-lite"/>
    </source>
</evidence>
<dbReference type="AlphaFoldDB" id="A0A4P9ZZK1"/>
<accession>A0A4P9ZZK1</accession>
<evidence type="ECO:0000313" key="4">
    <source>
        <dbReference type="Proteomes" id="UP000268162"/>
    </source>
</evidence>
<sequence length="118" mass="12811">MAPTYATVSSVIFCRDRERAAYIHITTAFRIPISLWHPTPTPTHITHSPPVLSSTMVSLRFAVVVVLAVALVAVQAHPVQDNVPDLSKRQMEGGPGDDGNGTGPGWSSCWNGSWWMPC</sequence>
<keyword evidence="4" id="KW-1185">Reference proteome</keyword>
<evidence type="ECO:0000313" key="3">
    <source>
        <dbReference type="EMBL" id="RKP39214.1"/>
    </source>
</evidence>
<name>A0A4P9ZZK1_9FUNG</name>
<organism evidence="3 4">
    <name type="scientific">Dimargaris cristalligena</name>
    <dbReference type="NCBI Taxonomy" id="215637"/>
    <lineage>
        <taxon>Eukaryota</taxon>
        <taxon>Fungi</taxon>
        <taxon>Fungi incertae sedis</taxon>
        <taxon>Zoopagomycota</taxon>
        <taxon>Kickxellomycotina</taxon>
        <taxon>Dimargaritomycetes</taxon>
        <taxon>Dimargaritales</taxon>
        <taxon>Dimargaritaceae</taxon>
        <taxon>Dimargaris</taxon>
    </lineage>
</organism>
<proteinExistence type="predicted"/>
<reference evidence="4" key="1">
    <citation type="journal article" date="2018" name="Nat. Microbiol.">
        <title>Leveraging single-cell genomics to expand the fungal tree of life.</title>
        <authorList>
            <person name="Ahrendt S.R."/>
            <person name="Quandt C.A."/>
            <person name="Ciobanu D."/>
            <person name="Clum A."/>
            <person name="Salamov A."/>
            <person name="Andreopoulos B."/>
            <person name="Cheng J.F."/>
            <person name="Woyke T."/>
            <person name="Pelin A."/>
            <person name="Henrissat B."/>
            <person name="Reynolds N.K."/>
            <person name="Benny G.L."/>
            <person name="Smith M.E."/>
            <person name="James T.Y."/>
            <person name="Grigoriev I.V."/>
        </authorList>
    </citation>
    <scope>NUCLEOTIDE SEQUENCE [LARGE SCALE GENOMIC DNA]</scope>
    <source>
        <strain evidence="4">RSA 468</strain>
    </source>
</reference>
<dbReference type="Proteomes" id="UP000268162">
    <property type="component" value="Unassembled WGS sequence"/>
</dbReference>
<keyword evidence="2" id="KW-1133">Transmembrane helix</keyword>
<feature type="region of interest" description="Disordered" evidence="1">
    <location>
        <begin position="83"/>
        <end position="118"/>
    </location>
</feature>
<dbReference type="EMBL" id="ML002289">
    <property type="protein sequence ID" value="RKP39214.1"/>
    <property type="molecule type" value="Genomic_DNA"/>
</dbReference>
<keyword evidence="2" id="KW-0812">Transmembrane</keyword>
<evidence type="ECO:0000256" key="2">
    <source>
        <dbReference type="SAM" id="Phobius"/>
    </source>
</evidence>
<protein>
    <submittedName>
        <fullName evidence="3">Uncharacterized protein</fullName>
    </submittedName>
</protein>
<gene>
    <name evidence="3" type="ORF">BJ085DRAFT_37551</name>
</gene>
<feature type="compositionally biased region" description="Gly residues" evidence="1">
    <location>
        <begin position="93"/>
        <end position="104"/>
    </location>
</feature>